<dbReference type="SUPFAM" id="SSF51197">
    <property type="entry name" value="Clavaminate synthase-like"/>
    <property type="match status" value="1"/>
</dbReference>
<keyword evidence="2" id="KW-1185">Reference proteome</keyword>
<gene>
    <name evidence="1" type="ORF">H7F16_06150</name>
</gene>
<evidence type="ECO:0008006" key="3">
    <source>
        <dbReference type="Google" id="ProtNLM"/>
    </source>
</evidence>
<reference evidence="1 2" key="1">
    <citation type="journal article" date="2017" name="Int. J. Syst. Evol. Microbiol.">
        <title>Gemmobacter straminiformis sp. nov., isolated from an artificial fountain.</title>
        <authorList>
            <person name="Kang J.Y."/>
            <person name="Kim M.J."/>
            <person name="Chun J."/>
            <person name="Son K.P."/>
            <person name="Jahng K.Y."/>
        </authorList>
    </citation>
    <scope>NUCLEOTIDE SEQUENCE [LARGE SCALE GENOMIC DNA]</scope>
    <source>
        <strain evidence="1 2">CAM-8</strain>
    </source>
</reference>
<comment type="caution">
    <text evidence="1">The sequence shown here is derived from an EMBL/GenBank/DDBJ whole genome shotgun (WGS) entry which is preliminary data.</text>
</comment>
<proteinExistence type="predicted"/>
<dbReference type="EMBL" id="JACLQD010000002">
    <property type="protein sequence ID" value="MBC2835082.1"/>
    <property type="molecule type" value="Genomic_DNA"/>
</dbReference>
<evidence type="ECO:0000313" key="2">
    <source>
        <dbReference type="Proteomes" id="UP000555411"/>
    </source>
</evidence>
<dbReference type="RefSeq" id="WP_185796713.1">
    <property type="nucleotide sequence ID" value="NZ_JACLQD010000002.1"/>
</dbReference>
<evidence type="ECO:0000313" key="1">
    <source>
        <dbReference type="EMBL" id="MBC2835082.1"/>
    </source>
</evidence>
<sequence>MFDRTGWRRVTGQGIAAWAAAAGPIAARAVADSTEAWRCGGTWFVGLDALANDASGAVGGRVFPWSELGLAPVALHRGQLSVVRAGYPQPSEAETEAAFRFRLNRDAAHLDGLIAEGPEKRRRVVEPHRWIVGMALNDADEGASPLVLWEGSHRIMRDALLAALRGLPEADWGKADITEAYQAARKRVFAECPRLVLPQRRGEAVVLHRLVVHGVAPWAVGAGAAAPGRMVAYFRPLMGSVAEWLLAE</sequence>
<accession>A0A842I4M6</accession>
<name>A0A842I4M6_9RHOB</name>
<dbReference type="AlphaFoldDB" id="A0A842I4M6"/>
<organism evidence="1 2">
    <name type="scientific">Paragemmobacter straminiformis</name>
    <dbReference type="NCBI Taxonomy" id="2045119"/>
    <lineage>
        <taxon>Bacteria</taxon>
        <taxon>Pseudomonadati</taxon>
        <taxon>Pseudomonadota</taxon>
        <taxon>Alphaproteobacteria</taxon>
        <taxon>Rhodobacterales</taxon>
        <taxon>Paracoccaceae</taxon>
        <taxon>Paragemmobacter</taxon>
    </lineage>
</organism>
<dbReference type="Proteomes" id="UP000555411">
    <property type="component" value="Unassembled WGS sequence"/>
</dbReference>
<protein>
    <recommendedName>
        <fullName evidence="3">Phytanoyl-CoA dioxygenase (PhyH)</fullName>
    </recommendedName>
</protein>